<reference evidence="1 2" key="1">
    <citation type="journal article" date="2011" name="Proc. Natl. Acad. Sci. U.S.A.">
        <title>Comparative genomics of xylose-fermenting fungi for enhanced biofuel production.</title>
        <authorList>
            <person name="Wohlbach D.J."/>
            <person name="Kuo A."/>
            <person name="Sato T.K."/>
            <person name="Potts K.M."/>
            <person name="Salamov A.A."/>
            <person name="LaButti K.M."/>
            <person name="Sun H."/>
            <person name="Clum A."/>
            <person name="Pangilinan J.L."/>
            <person name="Lindquist E.A."/>
            <person name="Lucas S."/>
            <person name="Lapidus A."/>
            <person name="Jin M."/>
            <person name="Gunawan C."/>
            <person name="Balan V."/>
            <person name="Dale B.E."/>
            <person name="Jeffries T.W."/>
            <person name="Zinkel R."/>
            <person name="Barry K.W."/>
            <person name="Grigoriev I.V."/>
            <person name="Gasch A.P."/>
        </authorList>
    </citation>
    <scope>NUCLEOTIDE SEQUENCE [LARGE SCALE GENOMIC DNA]</scope>
    <source>
        <strain evidence="2">NRRL Y-27907 / 11-Y1</strain>
    </source>
</reference>
<evidence type="ECO:0000313" key="1">
    <source>
        <dbReference type="EMBL" id="EGW29962.1"/>
    </source>
</evidence>
<dbReference type="GeneID" id="18871118"/>
<dbReference type="EMBL" id="GL996506">
    <property type="protein sequence ID" value="EGW29962.1"/>
    <property type="molecule type" value="Genomic_DNA"/>
</dbReference>
<proteinExistence type="predicted"/>
<name>G3AVL3_SPAPN</name>
<dbReference type="eggNOG" id="ENOG502RQG4">
    <property type="taxonomic scope" value="Eukaryota"/>
</dbReference>
<sequence>MILQETALNSLKGVYIDPKCQSAHDVISQDTVYTFMLEMIHLNYILEKPVIDDLCKLSSVEGGKFLKDFLSIIQKNIGAHVKYEPMYPNFPQQVMNASDVELVLNAILHYWSFGAWRPVYIKEKRVELDEKNPLEKLKLISLDDLREYFITLINSKTGIPVIYDEFIREGLNLGWFEDYKAKFPEIPFRVTSCKLAVECLKQGKSIDYFVKTTTDVLRIMAVYSGQPPELDKVVKFKSMRRKERRVLIQNLERVISVEDVKRHTSIWIRAFHCLHVGEYGGKVNEIASRFRNENNVATKNTALCKAIEASDIDTAVKILKNLPSMFARYLDKLLRDSQHDQETLLEFSNIAAGVESKILLQALGHFKGNNKVEQKTVFAKSKLILIEKKENQKVLANSVAVKVVDTIRKALVEKYKLLNHFNKDSKVYITKEAEGILLPMQLNTGSNSNKRSIARGSRLLPNEADLDKNIIRFFVYWVGRDIDLSGVFLAEDLETTSYINYTNLREGYAVHSGDITSAPNGASEFIDIDITKALADGFRYVEMSVRVFSGPNFVEHEECFAGYMMRQEAQAGEIFEPSTVRTKMDLVCETRDINPFMFDLVTKELIWLDIPSHPKVFGPNNVNVNINQIKETLKASLELPLLKVNMRELLDLHVEAGSATIVDDPKDANFVVGLGDGDLDLYDFATINSKWI</sequence>
<dbReference type="OrthoDB" id="4034597at2759"/>
<gene>
    <name evidence="1" type="ORF">SPAPADRAFT_158212</name>
</gene>
<accession>G3AVL3</accession>
<organism evidence="2">
    <name type="scientific">Spathaspora passalidarum (strain NRRL Y-27907 / 11-Y1)</name>
    <dbReference type="NCBI Taxonomy" id="619300"/>
    <lineage>
        <taxon>Eukaryota</taxon>
        <taxon>Fungi</taxon>
        <taxon>Dikarya</taxon>
        <taxon>Ascomycota</taxon>
        <taxon>Saccharomycotina</taxon>
        <taxon>Pichiomycetes</taxon>
        <taxon>Debaryomycetaceae</taxon>
        <taxon>Spathaspora</taxon>
    </lineage>
</organism>
<dbReference type="InParanoid" id="G3AVL3"/>
<dbReference type="AlphaFoldDB" id="G3AVL3"/>
<dbReference type="OMA" id="RYNGCPF"/>
<dbReference type="RefSeq" id="XP_007377728.1">
    <property type="nucleotide sequence ID" value="XM_007377666.1"/>
</dbReference>
<dbReference type="Proteomes" id="UP000000709">
    <property type="component" value="Unassembled WGS sequence"/>
</dbReference>
<protein>
    <submittedName>
        <fullName evidence="1">Uncharacterized protein</fullName>
    </submittedName>
</protein>
<dbReference type="KEGG" id="spaa:SPAPADRAFT_158212"/>
<evidence type="ECO:0000313" key="2">
    <source>
        <dbReference type="Proteomes" id="UP000000709"/>
    </source>
</evidence>
<dbReference type="HOGENOM" id="CLU_016726_0_0_1"/>
<keyword evidence="2" id="KW-1185">Reference proteome</keyword>